<dbReference type="Gene3D" id="3.30.70.1820">
    <property type="entry name" value="L1 transposable element, RRM domain"/>
    <property type="match status" value="1"/>
</dbReference>
<reference evidence="3" key="1">
    <citation type="submission" date="2022-03" db="EMBL/GenBank/DDBJ databases">
        <authorList>
            <person name="Alioto T."/>
            <person name="Alioto T."/>
            <person name="Gomez Garrido J."/>
        </authorList>
    </citation>
    <scope>NUCLEOTIDE SEQUENCE</scope>
</reference>
<evidence type="ECO:0000313" key="3">
    <source>
        <dbReference type="EMBL" id="CAH2319372.1"/>
    </source>
</evidence>
<feature type="coiled-coil region" evidence="1">
    <location>
        <begin position="75"/>
        <end position="137"/>
    </location>
</feature>
<dbReference type="InterPro" id="IPR042566">
    <property type="entry name" value="L1_C"/>
</dbReference>
<protein>
    <submittedName>
        <fullName evidence="3">Uncharacterized protein</fullName>
    </submittedName>
</protein>
<feature type="compositionally biased region" description="Polar residues" evidence="2">
    <location>
        <begin position="43"/>
        <end position="52"/>
    </location>
</feature>
<name>A0AAD1WRQ4_PELCU</name>
<dbReference type="InterPro" id="IPR004244">
    <property type="entry name" value="Transposase_22"/>
</dbReference>
<feature type="region of interest" description="Disordered" evidence="2">
    <location>
        <begin position="1"/>
        <end position="52"/>
    </location>
</feature>
<evidence type="ECO:0000256" key="1">
    <source>
        <dbReference type="SAM" id="Coils"/>
    </source>
</evidence>
<proteinExistence type="predicted"/>
<organism evidence="3 4">
    <name type="scientific">Pelobates cultripes</name>
    <name type="common">Western spadefoot toad</name>
    <dbReference type="NCBI Taxonomy" id="61616"/>
    <lineage>
        <taxon>Eukaryota</taxon>
        <taxon>Metazoa</taxon>
        <taxon>Chordata</taxon>
        <taxon>Craniata</taxon>
        <taxon>Vertebrata</taxon>
        <taxon>Euteleostomi</taxon>
        <taxon>Amphibia</taxon>
        <taxon>Batrachia</taxon>
        <taxon>Anura</taxon>
        <taxon>Pelobatoidea</taxon>
        <taxon>Pelobatidae</taxon>
        <taxon>Pelobates</taxon>
    </lineage>
</organism>
<keyword evidence="1" id="KW-0175">Coiled coil</keyword>
<dbReference type="PANTHER" id="PTHR11505">
    <property type="entry name" value="L1 TRANSPOSABLE ELEMENT-RELATED"/>
    <property type="match status" value="1"/>
</dbReference>
<evidence type="ECO:0000256" key="2">
    <source>
        <dbReference type="SAM" id="MobiDB-lite"/>
    </source>
</evidence>
<sequence length="276" mass="31287">MPHSKTQRHTDKGDKINFLAPKNLPASQQAEPGLKDGTGYSGGSSPRSDLDTQSEMGLTASLLQAALDKQSTKLIATWQESVAEIKRDLHDLGQETGHMETKVDNFVDAHNQAIDRIQALESQLAKYEALLSDILVDMLLLDRLHRVPKPKHIAASLPRDTLPKAHYFHVKELILRSSRTAKDLPPEFSKVRVFADISAATLRHRKVFQKVTEFLREYRIPYRWRFPFRLLVTRNGATAVLMSVEDGLQLLQRWNLSQAEHAADAPSPKRLERDWS</sequence>
<dbReference type="Proteomes" id="UP001295444">
    <property type="component" value="Chromosome 10"/>
</dbReference>
<evidence type="ECO:0000313" key="4">
    <source>
        <dbReference type="Proteomes" id="UP001295444"/>
    </source>
</evidence>
<dbReference type="Gene3D" id="3.30.250.20">
    <property type="entry name" value="L1 transposable element, C-terminal domain"/>
    <property type="match status" value="1"/>
</dbReference>
<accession>A0AAD1WRQ4</accession>
<dbReference type="EMBL" id="OW240921">
    <property type="protein sequence ID" value="CAH2319372.1"/>
    <property type="molecule type" value="Genomic_DNA"/>
</dbReference>
<keyword evidence="4" id="KW-1185">Reference proteome</keyword>
<dbReference type="AlphaFoldDB" id="A0AAD1WRQ4"/>
<gene>
    <name evidence="3" type="ORF">PECUL_23A051999</name>
</gene>